<dbReference type="RefSeq" id="WP_157705300.1">
    <property type="nucleotide sequence ID" value="NZ_CP022535.1"/>
</dbReference>
<evidence type="ECO:0000313" key="4">
    <source>
        <dbReference type="Proteomes" id="UP000203229"/>
    </source>
</evidence>
<dbReference type="SUPFAM" id="SSF141868">
    <property type="entry name" value="EAL domain-like"/>
    <property type="match status" value="1"/>
</dbReference>
<dbReference type="Pfam" id="PF00563">
    <property type="entry name" value="EAL"/>
    <property type="match status" value="1"/>
</dbReference>
<dbReference type="KEGG" id="scou:SCORR_v1c00700"/>
<feature type="transmembrane region" description="Helical" evidence="1">
    <location>
        <begin position="181"/>
        <end position="198"/>
    </location>
</feature>
<dbReference type="SMART" id="SM00052">
    <property type="entry name" value="EAL"/>
    <property type="match status" value="1"/>
</dbReference>
<dbReference type="InterPro" id="IPR001633">
    <property type="entry name" value="EAL_dom"/>
</dbReference>
<sequence>MFDIWPTILIILSFSIINISFYLVSWGFTRHIFKKISLYYQIFWGVIFGFISTFSIAITNIVREPKSDLHLTLFIPIISYFIAVLFVSWYASIGILVWNTLNFLLFSSLFSQYFGTVDDQYTKILIIILYLIPFIGSVIKKYAYNKLSQWFIVSSTILVVFITMLVIFIVEEKTYSLKLEIINVLFILIGIYLVYLICQTVEKIYKHALKLQNIVVYENEYYLNFASTNSQIFDLIEKEKIKYGIYCNFYIPGLEKLERKVSNVIKDYIVSSISFNAYKSISESFKKVVFFKPNYKTFGVFIPINIENINDMRKNFDVIKLFNLLKKIKTEFLLSNYEIKMKLKSVSSFYGLHSNDLDKLNDLNSYLIKNQLTIKNNDNSIAEPNVILSEKNRNRRLASLNEVVNLNLHTTIYEPIYDLQKESYLGFFMNGMINGEEFNSQSFLKYKNQIEDMGLSSLFLRFICLNSLKDYTKKTLQNKTTGLVFINYDSDYLSSAEFDKDGFILKMKSFKLDINNIVFNFEIDKEINSKLVLKNNIMFLKSLKIKISVSNFGSEFSDYSLLQCYEPDYIFLESEIAKNITNTDAYKKIIDEVYKISKKIEAQIIVTGVNSYIIYKRLKEYGLNYFLGDLIGSSSEIKTKVPEELNYLLKK</sequence>
<feature type="transmembrane region" description="Helical" evidence="1">
    <location>
        <begin position="38"/>
        <end position="58"/>
    </location>
</feature>
<gene>
    <name evidence="3" type="ORF">SCORR_v1c00700</name>
</gene>
<feature type="transmembrane region" description="Helical" evidence="1">
    <location>
        <begin position="121"/>
        <end position="139"/>
    </location>
</feature>
<keyword evidence="1" id="KW-0812">Transmembrane</keyword>
<dbReference type="Gene3D" id="3.20.20.450">
    <property type="entry name" value="EAL domain"/>
    <property type="match status" value="1"/>
</dbReference>
<dbReference type="PROSITE" id="PS50883">
    <property type="entry name" value="EAL"/>
    <property type="match status" value="1"/>
</dbReference>
<dbReference type="InterPro" id="IPR035919">
    <property type="entry name" value="EAL_sf"/>
</dbReference>
<keyword evidence="1" id="KW-1133">Transmembrane helix</keyword>
<keyword evidence="1" id="KW-0472">Membrane</keyword>
<feature type="transmembrane region" description="Helical" evidence="1">
    <location>
        <begin position="70"/>
        <end position="89"/>
    </location>
</feature>
<evidence type="ECO:0000259" key="2">
    <source>
        <dbReference type="PROSITE" id="PS50883"/>
    </source>
</evidence>
<feature type="transmembrane region" description="Helical" evidence="1">
    <location>
        <begin position="96"/>
        <end position="115"/>
    </location>
</feature>
<proteinExistence type="predicted"/>
<reference evidence="3 4" key="1">
    <citation type="submission" date="2017-07" db="EMBL/GenBank/DDBJ databases">
        <title>Complete genome sequence of Spiroplasma corruscae EC-1 (DSM 19793).</title>
        <authorList>
            <person name="Tsai Y.-M."/>
            <person name="Lo W.-S."/>
            <person name="Kuo C.-H."/>
        </authorList>
    </citation>
    <scope>NUCLEOTIDE SEQUENCE [LARGE SCALE GENOMIC DNA]</scope>
    <source>
        <strain evidence="3 4">EC-1</strain>
    </source>
</reference>
<dbReference type="EMBL" id="CP022535">
    <property type="protein sequence ID" value="ASP27845.1"/>
    <property type="molecule type" value="Genomic_DNA"/>
</dbReference>
<evidence type="ECO:0000256" key="1">
    <source>
        <dbReference type="SAM" id="Phobius"/>
    </source>
</evidence>
<protein>
    <recommendedName>
        <fullName evidence="2">EAL domain-containing protein</fullName>
    </recommendedName>
</protein>
<accession>A0A222EMX9</accession>
<organism evidence="3 4">
    <name type="scientific">Spiroplasma corruscae</name>
    <dbReference type="NCBI Taxonomy" id="216934"/>
    <lineage>
        <taxon>Bacteria</taxon>
        <taxon>Bacillati</taxon>
        <taxon>Mycoplasmatota</taxon>
        <taxon>Mollicutes</taxon>
        <taxon>Entomoplasmatales</taxon>
        <taxon>Spiroplasmataceae</taxon>
        <taxon>Spiroplasma</taxon>
    </lineage>
</organism>
<name>A0A222EMX9_9MOLU</name>
<feature type="domain" description="EAL" evidence="2">
    <location>
        <begin position="393"/>
        <end position="648"/>
    </location>
</feature>
<dbReference type="AlphaFoldDB" id="A0A222EMX9"/>
<feature type="transmembrane region" description="Helical" evidence="1">
    <location>
        <begin position="6"/>
        <end position="26"/>
    </location>
</feature>
<dbReference type="Proteomes" id="UP000203229">
    <property type="component" value="Chromosome"/>
</dbReference>
<evidence type="ECO:0000313" key="3">
    <source>
        <dbReference type="EMBL" id="ASP27845.1"/>
    </source>
</evidence>
<keyword evidence="4" id="KW-1185">Reference proteome</keyword>
<feature type="transmembrane region" description="Helical" evidence="1">
    <location>
        <begin position="151"/>
        <end position="169"/>
    </location>
</feature>
<dbReference type="OrthoDB" id="388025at2"/>